<keyword evidence="7" id="KW-0479">Metal-binding</keyword>
<keyword evidence="4" id="KW-0418">Kinase</keyword>
<dbReference type="PROSITE" id="PS50011">
    <property type="entry name" value="PROTEIN_KINASE_DOM"/>
    <property type="match status" value="1"/>
</dbReference>
<dbReference type="PRINTS" id="PR00109">
    <property type="entry name" value="TYRKINASE"/>
</dbReference>
<keyword evidence="5 8" id="KW-0067">ATP-binding</keyword>
<evidence type="ECO:0000259" key="10">
    <source>
        <dbReference type="PROSITE" id="PS50011"/>
    </source>
</evidence>
<feature type="domain" description="Protein kinase" evidence="10">
    <location>
        <begin position="29"/>
        <end position="287"/>
    </location>
</feature>
<evidence type="ECO:0000256" key="3">
    <source>
        <dbReference type="ARBA" id="ARBA00022741"/>
    </source>
</evidence>
<evidence type="ECO:0000256" key="1">
    <source>
        <dbReference type="ARBA" id="ARBA00022527"/>
    </source>
</evidence>
<evidence type="ECO:0000256" key="9">
    <source>
        <dbReference type="RuleBase" id="RU000304"/>
    </source>
</evidence>
<dbReference type="PANTHER" id="PTHR48016:SF56">
    <property type="entry name" value="MAPKK KINASE"/>
    <property type="match status" value="1"/>
</dbReference>
<dbReference type="OrthoDB" id="2914378at2759"/>
<dbReference type="SUPFAM" id="SSF56112">
    <property type="entry name" value="Protein kinase-like (PK-like)"/>
    <property type="match status" value="1"/>
</dbReference>
<evidence type="ECO:0000256" key="4">
    <source>
        <dbReference type="ARBA" id="ARBA00022777"/>
    </source>
</evidence>
<dbReference type="AlphaFoldDB" id="A0A1R2BWB8"/>
<feature type="active site" description="Proton acceptor" evidence="6">
    <location>
        <position position="156"/>
    </location>
</feature>
<comment type="similarity">
    <text evidence="9">Belongs to the protein kinase superfamily.</text>
</comment>
<name>A0A1R2BWB8_9CILI</name>
<dbReference type="InterPro" id="IPR000719">
    <property type="entry name" value="Prot_kinase_dom"/>
</dbReference>
<evidence type="ECO:0000256" key="8">
    <source>
        <dbReference type="PROSITE-ProRule" id="PRU10141"/>
    </source>
</evidence>
<dbReference type="PROSITE" id="PS00107">
    <property type="entry name" value="PROTEIN_KINASE_ATP"/>
    <property type="match status" value="1"/>
</dbReference>
<keyword evidence="3 8" id="KW-0547">Nucleotide-binding</keyword>
<dbReference type="InterPro" id="IPR017441">
    <property type="entry name" value="Protein_kinase_ATP_BS"/>
</dbReference>
<evidence type="ECO:0000313" key="11">
    <source>
        <dbReference type="EMBL" id="OMJ81088.1"/>
    </source>
</evidence>
<dbReference type="InterPro" id="IPR008271">
    <property type="entry name" value="Ser/Thr_kinase_AS"/>
</dbReference>
<dbReference type="PANTHER" id="PTHR48016">
    <property type="entry name" value="MAP KINASE KINASE KINASE SSK2-RELATED-RELATED"/>
    <property type="match status" value="1"/>
</dbReference>
<keyword evidence="2" id="KW-0808">Transferase</keyword>
<keyword evidence="12" id="KW-1185">Reference proteome</keyword>
<dbReference type="InterPro" id="IPR050538">
    <property type="entry name" value="MAP_kinase_kinase_kinase"/>
</dbReference>
<feature type="binding site" evidence="8">
    <location>
        <position position="63"/>
    </location>
    <ligand>
        <name>ATP</name>
        <dbReference type="ChEBI" id="CHEBI:30616"/>
    </ligand>
</feature>
<evidence type="ECO:0000313" key="12">
    <source>
        <dbReference type="Proteomes" id="UP000187209"/>
    </source>
</evidence>
<dbReference type="InterPro" id="IPR001245">
    <property type="entry name" value="Ser-Thr/Tyr_kinase_cat_dom"/>
</dbReference>
<protein>
    <recommendedName>
        <fullName evidence="10">Protein kinase domain-containing protein</fullName>
    </recommendedName>
</protein>
<dbReference type="PROSITE" id="PS00108">
    <property type="entry name" value="PROTEIN_KINASE_ST"/>
    <property type="match status" value="1"/>
</dbReference>
<dbReference type="Gene3D" id="1.10.510.10">
    <property type="entry name" value="Transferase(Phosphotransferase) domain 1"/>
    <property type="match status" value="1"/>
</dbReference>
<feature type="binding site" evidence="7">
    <location>
        <position position="161"/>
    </location>
    <ligand>
        <name>Mg(2+)</name>
        <dbReference type="ChEBI" id="CHEBI:18420"/>
    </ligand>
</feature>
<comment type="caution">
    <text evidence="11">The sequence shown here is derived from an EMBL/GenBank/DDBJ whole genome shotgun (WGS) entry which is preliminary data.</text>
</comment>
<feature type="binding site" evidence="7">
    <location>
        <position position="174"/>
    </location>
    <ligand>
        <name>Mg(2+)</name>
        <dbReference type="ChEBI" id="CHEBI:18420"/>
    </ligand>
</feature>
<dbReference type="SMART" id="SM00220">
    <property type="entry name" value="S_TKc"/>
    <property type="match status" value="1"/>
</dbReference>
<keyword evidence="1 9" id="KW-0723">Serine/threonine-protein kinase</keyword>
<dbReference type="Proteomes" id="UP000187209">
    <property type="component" value="Unassembled WGS sequence"/>
</dbReference>
<evidence type="ECO:0000256" key="7">
    <source>
        <dbReference type="PIRSR" id="PIRSR000615-3"/>
    </source>
</evidence>
<dbReference type="GO" id="GO:0046872">
    <property type="term" value="F:metal ion binding"/>
    <property type="evidence" value="ECO:0007669"/>
    <property type="project" value="UniProtKB-KW"/>
</dbReference>
<keyword evidence="7" id="KW-0460">Magnesium</keyword>
<gene>
    <name evidence="11" type="ORF">SteCoe_18499</name>
</gene>
<dbReference type="Pfam" id="PF00069">
    <property type="entry name" value="Pkinase"/>
    <property type="match status" value="1"/>
</dbReference>
<accession>A0A1R2BWB8</accession>
<dbReference type="EMBL" id="MPUH01000394">
    <property type="protein sequence ID" value="OMJ81088.1"/>
    <property type="molecule type" value="Genomic_DNA"/>
</dbReference>
<proteinExistence type="inferred from homology"/>
<reference evidence="11 12" key="1">
    <citation type="submission" date="2016-11" db="EMBL/GenBank/DDBJ databases">
        <title>The macronuclear genome of Stentor coeruleus: a giant cell with tiny introns.</title>
        <authorList>
            <person name="Slabodnick M."/>
            <person name="Ruby J.G."/>
            <person name="Reiff S.B."/>
            <person name="Swart E.C."/>
            <person name="Gosai S."/>
            <person name="Prabakaran S."/>
            <person name="Witkowska E."/>
            <person name="Larue G.E."/>
            <person name="Fisher S."/>
            <person name="Freeman R.M."/>
            <person name="Gunawardena J."/>
            <person name="Chu W."/>
            <person name="Stover N.A."/>
            <person name="Gregory B.D."/>
            <person name="Nowacki M."/>
            <person name="Derisi J."/>
            <person name="Roy S.W."/>
            <person name="Marshall W.F."/>
            <person name="Sood P."/>
        </authorList>
    </citation>
    <scope>NUCLEOTIDE SEQUENCE [LARGE SCALE GENOMIC DNA]</scope>
    <source>
        <strain evidence="11">WM001</strain>
    </source>
</reference>
<organism evidence="11 12">
    <name type="scientific">Stentor coeruleus</name>
    <dbReference type="NCBI Taxonomy" id="5963"/>
    <lineage>
        <taxon>Eukaryota</taxon>
        <taxon>Sar</taxon>
        <taxon>Alveolata</taxon>
        <taxon>Ciliophora</taxon>
        <taxon>Postciliodesmatophora</taxon>
        <taxon>Heterotrichea</taxon>
        <taxon>Heterotrichida</taxon>
        <taxon>Stentoridae</taxon>
        <taxon>Stentor</taxon>
    </lineage>
</organism>
<dbReference type="GO" id="GO:0005524">
    <property type="term" value="F:ATP binding"/>
    <property type="evidence" value="ECO:0007669"/>
    <property type="project" value="UniProtKB-UniRule"/>
</dbReference>
<dbReference type="CDD" id="cd06606">
    <property type="entry name" value="STKc_MAPKKK"/>
    <property type="match status" value="1"/>
</dbReference>
<dbReference type="GO" id="GO:0004674">
    <property type="term" value="F:protein serine/threonine kinase activity"/>
    <property type="evidence" value="ECO:0007669"/>
    <property type="project" value="UniProtKB-KW"/>
</dbReference>
<evidence type="ECO:0000256" key="6">
    <source>
        <dbReference type="PIRSR" id="PIRSR000615-1"/>
    </source>
</evidence>
<sequence length="302" mass="33960">MGISCCKQVRVTNGNVTRIIADGEKSIVWIKGEKIGSGAFGTVFRAIDTETADYFAVKCIPLKPYKDHSCKLIKLIQKEVNILKTLNHPNIIKYYQTDLDIHNNEISIIIEYASNGNLQTFVSEFKPLSHKVLQRFTREILMALSYMHGKGIIHRDLKCSNILIAEDSSIKLSDFGLSKLIESDDKVLEIAGTLYWMPPEMFTNRGYSFAADVWSLGCTVVEMMTGSPPWANTYKLVKDIIKAITSPNNFPEIPSCSAELKDFLLKCFTRKPEDRPSAEELLHHPFLTDSFSAVITATVTEL</sequence>
<evidence type="ECO:0000256" key="5">
    <source>
        <dbReference type="ARBA" id="ARBA00022840"/>
    </source>
</evidence>
<dbReference type="InterPro" id="IPR011009">
    <property type="entry name" value="Kinase-like_dom_sf"/>
</dbReference>
<evidence type="ECO:0000256" key="2">
    <source>
        <dbReference type="ARBA" id="ARBA00022679"/>
    </source>
</evidence>